<sequence>MAAQSSEGRAAQSVLKGIDGLGFDSEIFAYILVSHGGKALRKRIMKVVFSIIRTLAETYDAGDMDDETCNAKRLTDTMELFRMEG</sequence>
<protein>
    <submittedName>
        <fullName evidence="1">Uncharacterized protein</fullName>
    </submittedName>
</protein>
<organism evidence="1 2">
    <name type="scientific">Streptomyces phage BillNye</name>
    <dbReference type="NCBI Taxonomy" id="2079426"/>
    <lineage>
        <taxon>Viruses</taxon>
        <taxon>Duplodnaviria</taxon>
        <taxon>Heunggongvirae</taxon>
        <taxon>Uroviricota</taxon>
        <taxon>Caudoviricetes</taxon>
        <taxon>Stanwilliamsviridae</taxon>
        <taxon>Loccivirinae</taxon>
        <taxon>Wilnyevirus</taxon>
        <taxon>Wilnyevirus billnye</taxon>
    </lineage>
</organism>
<keyword evidence="2" id="KW-1185">Reference proteome</keyword>
<evidence type="ECO:0000313" key="2">
    <source>
        <dbReference type="Proteomes" id="UP000241925"/>
    </source>
</evidence>
<reference evidence="1 2" key="1">
    <citation type="submission" date="2018-01" db="EMBL/GenBank/DDBJ databases">
        <authorList>
            <person name="Grinwald M.F."/>
            <person name="Tasoff P."/>
            <person name="Simpson K.F."/>
            <person name="Vasser A."/>
            <person name="Shaffer C.D."/>
            <person name="Weston-Hafer K.A."/>
            <person name="Russell D.A."/>
            <person name="Pope W.H."/>
            <person name="Jacobs-Sera D."/>
            <person name="Hendrix R.W."/>
            <person name="Hatfull G.F."/>
        </authorList>
    </citation>
    <scope>NUCLEOTIDE SEQUENCE [LARGE SCALE GENOMIC DNA]</scope>
</reference>
<gene>
    <name evidence="1" type="ORF">SEA_BILLNYE_224</name>
</gene>
<proteinExistence type="predicted"/>
<evidence type="ECO:0000313" key="1">
    <source>
        <dbReference type="EMBL" id="AVD99395.1"/>
    </source>
</evidence>
<name>A0A2L1IW71_9CAUD</name>
<dbReference type="Proteomes" id="UP000241925">
    <property type="component" value="Segment"/>
</dbReference>
<dbReference type="EMBL" id="MG757153">
    <property type="protein sequence ID" value="AVD99395.1"/>
    <property type="molecule type" value="Genomic_DNA"/>
</dbReference>
<accession>A0A2L1IW71</accession>